<dbReference type="InterPro" id="IPR001841">
    <property type="entry name" value="Znf_RING"/>
</dbReference>
<keyword evidence="8" id="KW-1185">Reference proteome</keyword>
<dbReference type="SMART" id="SM00184">
    <property type="entry name" value="RING"/>
    <property type="match status" value="1"/>
</dbReference>
<reference evidence="7" key="1">
    <citation type="submission" date="2023-10" db="EMBL/GenBank/DDBJ databases">
        <title>Genome assembly of Pristionchus species.</title>
        <authorList>
            <person name="Yoshida K."/>
            <person name="Sommer R.J."/>
        </authorList>
    </citation>
    <scope>NUCLEOTIDE SEQUENCE</scope>
    <source>
        <strain evidence="7">RS5133</strain>
    </source>
</reference>
<evidence type="ECO:0000256" key="5">
    <source>
        <dbReference type="SAM" id="MobiDB-lite"/>
    </source>
</evidence>
<dbReference type="PANTHER" id="PTHR16450">
    <property type="entry name" value="RING FINGER PROTEIN 186"/>
    <property type="match status" value="1"/>
</dbReference>
<evidence type="ECO:0000259" key="6">
    <source>
        <dbReference type="PROSITE" id="PS50089"/>
    </source>
</evidence>
<dbReference type="InterPro" id="IPR013083">
    <property type="entry name" value="Znf_RING/FYVE/PHD"/>
</dbReference>
<evidence type="ECO:0000256" key="4">
    <source>
        <dbReference type="PROSITE-ProRule" id="PRU00175"/>
    </source>
</evidence>
<evidence type="ECO:0000256" key="2">
    <source>
        <dbReference type="ARBA" id="ARBA00022771"/>
    </source>
</evidence>
<evidence type="ECO:0000313" key="7">
    <source>
        <dbReference type="EMBL" id="GMT20141.1"/>
    </source>
</evidence>
<dbReference type="PANTHER" id="PTHR16450:SF1">
    <property type="entry name" value="PROTEIN CBG12045"/>
    <property type="match status" value="1"/>
</dbReference>
<feature type="compositionally biased region" description="Basic and acidic residues" evidence="5">
    <location>
        <begin position="448"/>
        <end position="467"/>
    </location>
</feature>
<dbReference type="SUPFAM" id="SSF57850">
    <property type="entry name" value="RING/U-box"/>
    <property type="match status" value="1"/>
</dbReference>
<keyword evidence="2 4" id="KW-0863">Zinc-finger</keyword>
<comment type="caution">
    <text evidence="7">The sequence shown here is derived from an EMBL/GenBank/DDBJ whole genome shotgun (WGS) entry which is preliminary data.</text>
</comment>
<accession>A0AAV5VL46</accession>
<feature type="compositionally biased region" description="Basic and acidic residues" evidence="5">
    <location>
        <begin position="134"/>
        <end position="153"/>
    </location>
</feature>
<feature type="region of interest" description="Disordered" evidence="5">
    <location>
        <begin position="351"/>
        <end position="392"/>
    </location>
</feature>
<organism evidence="7 8">
    <name type="scientific">Pristionchus fissidentatus</name>
    <dbReference type="NCBI Taxonomy" id="1538716"/>
    <lineage>
        <taxon>Eukaryota</taxon>
        <taxon>Metazoa</taxon>
        <taxon>Ecdysozoa</taxon>
        <taxon>Nematoda</taxon>
        <taxon>Chromadorea</taxon>
        <taxon>Rhabditida</taxon>
        <taxon>Rhabditina</taxon>
        <taxon>Diplogasteromorpha</taxon>
        <taxon>Diplogasteroidea</taxon>
        <taxon>Neodiplogasteridae</taxon>
        <taxon>Pristionchus</taxon>
    </lineage>
</organism>
<feature type="region of interest" description="Disordered" evidence="5">
    <location>
        <begin position="127"/>
        <end position="153"/>
    </location>
</feature>
<gene>
    <name evidence="7" type="ORF">PFISCL1PPCAC_11438</name>
</gene>
<dbReference type="EMBL" id="BTSY01000003">
    <property type="protein sequence ID" value="GMT20141.1"/>
    <property type="molecule type" value="Genomic_DNA"/>
</dbReference>
<evidence type="ECO:0000256" key="1">
    <source>
        <dbReference type="ARBA" id="ARBA00022723"/>
    </source>
</evidence>
<keyword evidence="3" id="KW-0862">Zinc</keyword>
<dbReference type="GO" id="GO:0008270">
    <property type="term" value="F:zinc ion binding"/>
    <property type="evidence" value="ECO:0007669"/>
    <property type="project" value="UniProtKB-KW"/>
</dbReference>
<feature type="region of interest" description="Disordered" evidence="5">
    <location>
        <begin position="300"/>
        <end position="332"/>
    </location>
</feature>
<evidence type="ECO:0000256" key="3">
    <source>
        <dbReference type="ARBA" id="ARBA00022833"/>
    </source>
</evidence>
<feature type="domain" description="RING-type" evidence="6">
    <location>
        <begin position="477"/>
        <end position="519"/>
    </location>
</feature>
<feature type="region of interest" description="Disordered" evidence="5">
    <location>
        <begin position="440"/>
        <end position="467"/>
    </location>
</feature>
<protein>
    <recommendedName>
        <fullName evidence="6">RING-type domain-containing protein</fullName>
    </recommendedName>
</protein>
<dbReference type="Proteomes" id="UP001432322">
    <property type="component" value="Unassembled WGS sequence"/>
</dbReference>
<dbReference type="InterPro" id="IPR017907">
    <property type="entry name" value="Znf_RING_CS"/>
</dbReference>
<feature type="compositionally biased region" description="Basic and acidic residues" evidence="5">
    <location>
        <begin position="71"/>
        <end position="83"/>
    </location>
</feature>
<dbReference type="Pfam" id="PF14634">
    <property type="entry name" value="zf-RING_5"/>
    <property type="match status" value="1"/>
</dbReference>
<dbReference type="CDD" id="cd16449">
    <property type="entry name" value="RING-HC"/>
    <property type="match status" value="1"/>
</dbReference>
<name>A0AAV5VL46_9BILA</name>
<sequence length="546" mass="64540">ICPLFLQSTMSEERESERDVIARLMRDEADEQRRARTEARHRADQRQRARARADRQLAARHARRESNSSLRRPEPIMEGREDRIENDAWERDVARMMREEDDRDRARADARRREEERNVIRGIVRAGLQLSPRSDQRDSNRVRQEPINDRREDRIEDDHAWERALAARIARDESDVQRARDIDDQRRRNRARFRAILQLPPEPDQRESNPPIWWREPIIDGREDRIADDHQRRNFLIEQDVLRSLQARNTPGSHLSLIAGAPGMDDVERQLMRGLEMEDAAIRDAIREGELNERNTISRMMREDEEERISRAATDAPHGNGEPQSAEEGDPDIIVDMEVRRIGELEMEAASERNRFRRQEQAAREDDRVYRNRARREEQAAQERDRISRDRVRQAELQERENDRLYRHIAEREEDVIRMLMQGNMDEEDLEIREPRIIPVDTISPGVDPRDERRKRAERREIDSQPDSLTRRYSRECGICFVANPRERAVYSNCGHTLCLPCAEDHTAQAARRACPFCREYGKFVKLFEHEESQEPLDSSNAPTES</sequence>
<dbReference type="AlphaFoldDB" id="A0AAV5VL46"/>
<proteinExistence type="predicted"/>
<evidence type="ECO:0000313" key="8">
    <source>
        <dbReference type="Proteomes" id="UP001432322"/>
    </source>
</evidence>
<feature type="non-terminal residue" evidence="7">
    <location>
        <position position="1"/>
    </location>
</feature>
<dbReference type="Gene3D" id="3.30.40.10">
    <property type="entry name" value="Zinc/RING finger domain, C3HC4 (zinc finger)"/>
    <property type="match status" value="1"/>
</dbReference>
<feature type="region of interest" description="Disordered" evidence="5">
    <location>
        <begin position="29"/>
        <end position="83"/>
    </location>
</feature>
<keyword evidence="1" id="KW-0479">Metal-binding</keyword>
<dbReference type="PROSITE" id="PS50089">
    <property type="entry name" value="ZF_RING_2"/>
    <property type="match status" value="1"/>
</dbReference>
<feature type="compositionally biased region" description="Basic and acidic residues" evidence="5">
    <location>
        <begin position="29"/>
        <end position="57"/>
    </location>
</feature>
<dbReference type="PROSITE" id="PS00518">
    <property type="entry name" value="ZF_RING_1"/>
    <property type="match status" value="1"/>
</dbReference>